<dbReference type="InterPro" id="IPR022770">
    <property type="entry name" value="IucA/IucC-like_C"/>
</dbReference>
<dbReference type="EMBL" id="JAWRCP010000002">
    <property type="protein sequence ID" value="MDW6094855.1"/>
    <property type="molecule type" value="Genomic_DNA"/>
</dbReference>
<evidence type="ECO:0000259" key="2">
    <source>
        <dbReference type="Pfam" id="PF11575"/>
    </source>
</evidence>
<dbReference type="Proteomes" id="UP001279860">
    <property type="component" value="Unassembled WGS sequence"/>
</dbReference>
<dbReference type="InterPro" id="IPR024726">
    <property type="entry name" value="FhuF_C"/>
</dbReference>
<organism evidence="3 4">
    <name type="scientific">Vibrio rhizosphaerae</name>
    <dbReference type="NCBI Taxonomy" id="398736"/>
    <lineage>
        <taxon>Bacteria</taxon>
        <taxon>Pseudomonadati</taxon>
        <taxon>Pseudomonadota</taxon>
        <taxon>Gammaproteobacteria</taxon>
        <taxon>Vibrionales</taxon>
        <taxon>Vibrionaceae</taxon>
        <taxon>Vibrio</taxon>
    </lineage>
</organism>
<feature type="domain" description="Aerobactin siderophore biosynthesis IucA/IucC-like C-terminal" evidence="1">
    <location>
        <begin position="67"/>
        <end position="187"/>
    </location>
</feature>
<keyword evidence="4" id="KW-1185">Reference proteome</keyword>
<protein>
    <submittedName>
        <fullName evidence="3">Ferric iron reductase</fullName>
    </submittedName>
</protein>
<dbReference type="Pfam" id="PF11575">
    <property type="entry name" value="FhuF_C"/>
    <property type="match status" value="1"/>
</dbReference>
<evidence type="ECO:0000313" key="4">
    <source>
        <dbReference type="Proteomes" id="UP001279860"/>
    </source>
</evidence>
<evidence type="ECO:0000259" key="1">
    <source>
        <dbReference type="Pfam" id="PF06276"/>
    </source>
</evidence>
<reference evidence="3 4" key="1">
    <citation type="submission" date="2023-11" db="EMBL/GenBank/DDBJ databases">
        <title>Plant-associative lifestyle of Vibrio porteresiae and its evolutionary dynamics.</title>
        <authorList>
            <person name="Rameshkumar N."/>
            <person name="Kirti K."/>
        </authorList>
    </citation>
    <scope>NUCLEOTIDE SEQUENCE [LARGE SCALE GENOMIC DNA]</scope>
    <source>
        <strain evidence="3 4">MSSRF7</strain>
    </source>
</reference>
<feature type="domain" description="Ferric siderophore reductase C-terminal" evidence="2">
    <location>
        <begin position="239"/>
        <end position="260"/>
    </location>
</feature>
<gene>
    <name evidence="3" type="ORF">SBX64_20120</name>
</gene>
<proteinExistence type="predicted"/>
<sequence>MHSNNPAFSRDEWDKLGGLGLRDSHSAALPSIDTCALLNDDTCLDVLKQIQPEIGAPDLKVTASLVIKRIAFLTLAPMLYAMSCYNKGLDVSIENCIFEYPLENRLWRSNMPLKHIQVSLPSDFPSPIQSPERDTWRQKLLTQALQGNLSLLVSQFHRLTRVPQAVLWENVAVRIFGIYERRIMPNLCHNQQMTLAQADLSYLLNQSTTEIYNTPTNPIARYYADKSIPDHQSEPVRIRRTCCYYYKATEPKIFCGNCPLLCKGKAKARSKKTSQEKQ</sequence>
<comment type="caution">
    <text evidence="3">The sequence shown here is derived from an EMBL/GenBank/DDBJ whole genome shotgun (WGS) entry which is preliminary data.</text>
</comment>
<accession>A0ABU4IZS6</accession>
<dbReference type="Pfam" id="PF06276">
    <property type="entry name" value="FhuF"/>
    <property type="match status" value="1"/>
</dbReference>
<name>A0ABU4IZS6_9VIBR</name>
<evidence type="ECO:0000313" key="3">
    <source>
        <dbReference type="EMBL" id="MDW6094855.1"/>
    </source>
</evidence>
<dbReference type="RefSeq" id="WP_318585769.1">
    <property type="nucleotide sequence ID" value="NZ_JAWRCP010000002.1"/>
</dbReference>